<dbReference type="Pfam" id="PF11188">
    <property type="entry name" value="DUF2975"/>
    <property type="match status" value="1"/>
</dbReference>
<gene>
    <name evidence="2" type="ORF">Daura_39645</name>
</gene>
<sequence length="201" mass="21575">MKRMLARLRRRDYLAELQSLLYVALGLGAVVAVVEARAMAVRDPITVTVGAGVRIAPDAVTGLLPGARLDPGSDVQVLVDHPSVPQVAWHAVQVVPWYLLAGFTLAMLLLVVRAARRGDPFAAANVRRLRVLGWVVFLGSFAAFYAELWAGLELSMTVVTDPPNTGAQVPLVWCLCGLGFLALAEIIKRGRALQSELAGVI</sequence>
<dbReference type="Proteomes" id="UP001058003">
    <property type="component" value="Chromosome"/>
</dbReference>
<feature type="transmembrane region" description="Helical" evidence="1">
    <location>
        <begin position="87"/>
        <end position="111"/>
    </location>
</feature>
<evidence type="ECO:0000313" key="2">
    <source>
        <dbReference type="EMBL" id="UWZ52687.1"/>
    </source>
</evidence>
<dbReference type="AlphaFoldDB" id="A0A9Q9IER2"/>
<dbReference type="RefSeq" id="WP_033359519.1">
    <property type="nucleotide sequence ID" value="NZ_CP073767.1"/>
</dbReference>
<feature type="transmembrane region" description="Helical" evidence="1">
    <location>
        <begin position="131"/>
        <end position="150"/>
    </location>
</feature>
<reference evidence="2" key="1">
    <citation type="submission" date="2021-04" db="EMBL/GenBank/DDBJ databases">
        <title>Dactylosporangium aurantiacum NRRL B-8018 full assembly.</title>
        <authorList>
            <person name="Hartkoorn R.C."/>
            <person name="Beaudoing E."/>
            <person name="Hot D."/>
        </authorList>
    </citation>
    <scope>NUCLEOTIDE SEQUENCE</scope>
    <source>
        <strain evidence="2">NRRL B-8018</strain>
    </source>
</reference>
<evidence type="ECO:0000313" key="3">
    <source>
        <dbReference type="Proteomes" id="UP001058003"/>
    </source>
</evidence>
<name>A0A9Q9IER2_9ACTN</name>
<accession>A0A9Q9IER2</accession>
<feature type="transmembrane region" description="Helical" evidence="1">
    <location>
        <begin position="20"/>
        <end position="40"/>
    </location>
</feature>
<keyword evidence="1" id="KW-0812">Transmembrane</keyword>
<dbReference type="KEGG" id="daur:Daura_39645"/>
<dbReference type="InterPro" id="IPR021354">
    <property type="entry name" value="DUF2975"/>
</dbReference>
<evidence type="ECO:0000256" key="1">
    <source>
        <dbReference type="SAM" id="Phobius"/>
    </source>
</evidence>
<proteinExistence type="predicted"/>
<keyword evidence="1" id="KW-1133">Transmembrane helix</keyword>
<protein>
    <submittedName>
        <fullName evidence="2">DUF2975 domain-containing protein</fullName>
    </submittedName>
</protein>
<organism evidence="2 3">
    <name type="scientific">Dactylosporangium aurantiacum</name>
    <dbReference type="NCBI Taxonomy" id="35754"/>
    <lineage>
        <taxon>Bacteria</taxon>
        <taxon>Bacillati</taxon>
        <taxon>Actinomycetota</taxon>
        <taxon>Actinomycetes</taxon>
        <taxon>Micromonosporales</taxon>
        <taxon>Micromonosporaceae</taxon>
        <taxon>Dactylosporangium</taxon>
    </lineage>
</organism>
<feature type="transmembrane region" description="Helical" evidence="1">
    <location>
        <begin position="170"/>
        <end position="187"/>
    </location>
</feature>
<keyword evidence="1" id="KW-0472">Membrane</keyword>
<keyword evidence="3" id="KW-1185">Reference proteome</keyword>
<dbReference type="EMBL" id="CP073767">
    <property type="protein sequence ID" value="UWZ52687.1"/>
    <property type="molecule type" value="Genomic_DNA"/>
</dbReference>
<dbReference type="OrthoDB" id="3524886at2"/>